<feature type="domain" description="N-acetyltransferase" evidence="4">
    <location>
        <begin position="5"/>
        <end position="163"/>
    </location>
</feature>
<evidence type="ECO:0000256" key="3">
    <source>
        <dbReference type="ARBA" id="ARBA00038502"/>
    </source>
</evidence>
<evidence type="ECO:0000259" key="4">
    <source>
        <dbReference type="PROSITE" id="PS51186"/>
    </source>
</evidence>
<gene>
    <name evidence="5" type="ORF">E1293_23500</name>
</gene>
<dbReference type="InterPro" id="IPR051531">
    <property type="entry name" value="N-acetyltransferase"/>
</dbReference>
<dbReference type="OrthoDB" id="2631610at2"/>
<name>A0A4R5B1E7_9ACTN</name>
<dbReference type="GO" id="GO:0005737">
    <property type="term" value="C:cytoplasm"/>
    <property type="evidence" value="ECO:0007669"/>
    <property type="project" value="TreeGrafter"/>
</dbReference>
<dbReference type="AlphaFoldDB" id="A0A4R5B1E7"/>
<dbReference type="RefSeq" id="WP_132199617.1">
    <property type="nucleotide sequence ID" value="NZ_SMKY01000112.1"/>
</dbReference>
<evidence type="ECO:0000313" key="6">
    <source>
        <dbReference type="Proteomes" id="UP000295578"/>
    </source>
</evidence>
<dbReference type="SUPFAM" id="SSF55729">
    <property type="entry name" value="Acyl-CoA N-acyltransferases (Nat)"/>
    <property type="match status" value="1"/>
</dbReference>
<evidence type="ECO:0000313" key="5">
    <source>
        <dbReference type="EMBL" id="TDD79421.1"/>
    </source>
</evidence>
<proteinExistence type="inferred from homology"/>
<comment type="caution">
    <text evidence="5">The sequence shown here is derived from an EMBL/GenBank/DDBJ whole genome shotgun (WGS) entry which is preliminary data.</text>
</comment>
<dbReference type="InterPro" id="IPR016181">
    <property type="entry name" value="Acyl_CoA_acyltransferase"/>
</dbReference>
<dbReference type="Proteomes" id="UP000295578">
    <property type="component" value="Unassembled WGS sequence"/>
</dbReference>
<dbReference type="Gene3D" id="3.40.630.30">
    <property type="match status" value="1"/>
</dbReference>
<dbReference type="PANTHER" id="PTHR43792:SF8">
    <property type="entry name" value="[RIBOSOMAL PROTEIN US5]-ALANINE N-ACETYLTRANSFERASE"/>
    <property type="match status" value="1"/>
</dbReference>
<accession>A0A4R5B1E7</accession>
<organism evidence="5 6">
    <name type="scientific">Actinomadura darangshiensis</name>
    <dbReference type="NCBI Taxonomy" id="705336"/>
    <lineage>
        <taxon>Bacteria</taxon>
        <taxon>Bacillati</taxon>
        <taxon>Actinomycetota</taxon>
        <taxon>Actinomycetes</taxon>
        <taxon>Streptosporangiales</taxon>
        <taxon>Thermomonosporaceae</taxon>
        <taxon>Actinomadura</taxon>
    </lineage>
</organism>
<dbReference type="InterPro" id="IPR000182">
    <property type="entry name" value="GNAT_dom"/>
</dbReference>
<comment type="similarity">
    <text evidence="3">Belongs to the acetyltransferase family. RimJ subfamily.</text>
</comment>
<sequence>MEPRTILRNVAPGDVAAYVRMRCDPAMMAELGGPVPRDGIEDKVRRDVRDAAADKAWIKMIVPAGDLDAVAGTVSLWSHELDGEVLSEIGWMVLPEWQGRGIGKRAVRTLLEMARADGRWGFVHAFPGTANAPSNGICRSLGFSLAEEKEIIFAGRPMLTNHWLIDPRTDL</sequence>
<dbReference type="GO" id="GO:0008999">
    <property type="term" value="F:protein-N-terminal-alanine acetyltransferase activity"/>
    <property type="evidence" value="ECO:0007669"/>
    <property type="project" value="TreeGrafter"/>
</dbReference>
<dbReference type="EMBL" id="SMKY01000112">
    <property type="protein sequence ID" value="TDD79421.1"/>
    <property type="molecule type" value="Genomic_DNA"/>
</dbReference>
<protein>
    <submittedName>
        <fullName evidence="5">N-acetyltransferase</fullName>
    </submittedName>
</protein>
<keyword evidence="1 5" id="KW-0808">Transferase</keyword>
<dbReference type="CDD" id="cd04301">
    <property type="entry name" value="NAT_SF"/>
    <property type="match status" value="1"/>
</dbReference>
<reference evidence="5 6" key="1">
    <citation type="submission" date="2019-03" db="EMBL/GenBank/DDBJ databases">
        <title>Draft genome sequences of novel Actinobacteria.</title>
        <authorList>
            <person name="Sahin N."/>
            <person name="Ay H."/>
            <person name="Saygin H."/>
        </authorList>
    </citation>
    <scope>NUCLEOTIDE SEQUENCE [LARGE SCALE GENOMIC DNA]</scope>
    <source>
        <strain evidence="5 6">DSM 45941</strain>
    </source>
</reference>
<keyword evidence="2" id="KW-0012">Acyltransferase</keyword>
<evidence type="ECO:0000256" key="2">
    <source>
        <dbReference type="ARBA" id="ARBA00023315"/>
    </source>
</evidence>
<dbReference type="PROSITE" id="PS51186">
    <property type="entry name" value="GNAT"/>
    <property type="match status" value="1"/>
</dbReference>
<evidence type="ECO:0000256" key="1">
    <source>
        <dbReference type="ARBA" id="ARBA00022679"/>
    </source>
</evidence>
<keyword evidence="6" id="KW-1185">Reference proteome</keyword>
<dbReference type="PANTHER" id="PTHR43792">
    <property type="entry name" value="GNAT FAMILY, PUTATIVE (AFU_ORTHOLOGUE AFUA_3G00765)-RELATED-RELATED"/>
    <property type="match status" value="1"/>
</dbReference>
<dbReference type="Pfam" id="PF13302">
    <property type="entry name" value="Acetyltransf_3"/>
    <property type="match status" value="1"/>
</dbReference>